<accession>A0ABP6G3B9</accession>
<evidence type="ECO:0000256" key="1">
    <source>
        <dbReference type="SAM" id="MobiDB-lite"/>
    </source>
</evidence>
<gene>
    <name evidence="3" type="ORF">GCM10010315_13760</name>
</gene>
<keyword evidence="2" id="KW-0812">Transmembrane</keyword>
<keyword evidence="4" id="KW-1185">Reference proteome</keyword>
<feature type="transmembrane region" description="Helical" evidence="2">
    <location>
        <begin position="20"/>
        <end position="37"/>
    </location>
</feature>
<feature type="compositionally biased region" description="Basic and acidic residues" evidence="1">
    <location>
        <begin position="200"/>
        <end position="211"/>
    </location>
</feature>
<feature type="transmembrane region" description="Helical" evidence="2">
    <location>
        <begin position="43"/>
        <end position="67"/>
    </location>
</feature>
<reference evidence="4" key="1">
    <citation type="journal article" date="2019" name="Int. J. Syst. Evol. Microbiol.">
        <title>The Global Catalogue of Microorganisms (GCM) 10K type strain sequencing project: providing services to taxonomists for standard genome sequencing and annotation.</title>
        <authorList>
            <consortium name="The Broad Institute Genomics Platform"/>
            <consortium name="The Broad Institute Genome Sequencing Center for Infectious Disease"/>
            <person name="Wu L."/>
            <person name="Ma J."/>
        </authorList>
    </citation>
    <scope>NUCLEOTIDE SEQUENCE [LARGE SCALE GENOMIC DNA]</scope>
    <source>
        <strain evidence="4">JCM 4542</strain>
    </source>
</reference>
<comment type="caution">
    <text evidence="3">The sequence shown here is derived from an EMBL/GenBank/DDBJ whole genome shotgun (WGS) entry which is preliminary data.</text>
</comment>
<organism evidence="3 4">
    <name type="scientific">Streptomyces luteosporeus</name>
    <dbReference type="NCBI Taxonomy" id="173856"/>
    <lineage>
        <taxon>Bacteria</taxon>
        <taxon>Bacillati</taxon>
        <taxon>Actinomycetota</taxon>
        <taxon>Actinomycetes</taxon>
        <taxon>Kitasatosporales</taxon>
        <taxon>Streptomycetaceae</taxon>
        <taxon>Streptomyces</taxon>
    </lineage>
</organism>
<evidence type="ECO:0000256" key="2">
    <source>
        <dbReference type="SAM" id="Phobius"/>
    </source>
</evidence>
<feature type="transmembrane region" description="Helical" evidence="2">
    <location>
        <begin position="153"/>
        <end position="173"/>
    </location>
</feature>
<protein>
    <recommendedName>
        <fullName evidence="5">Translation initiation factor IF-2</fullName>
    </recommendedName>
</protein>
<keyword evidence="2" id="KW-0472">Membrane</keyword>
<feature type="compositionally biased region" description="Low complexity" evidence="1">
    <location>
        <begin position="281"/>
        <end position="319"/>
    </location>
</feature>
<dbReference type="Proteomes" id="UP001500886">
    <property type="component" value="Unassembled WGS sequence"/>
</dbReference>
<feature type="compositionally biased region" description="Low complexity" evidence="1">
    <location>
        <begin position="239"/>
        <end position="249"/>
    </location>
</feature>
<dbReference type="RefSeq" id="WP_344433877.1">
    <property type="nucleotide sequence ID" value="NZ_BAAASL010000004.1"/>
</dbReference>
<feature type="region of interest" description="Disordered" evidence="1">
    <location>
        <begin position="174"/>
        <end position="319"/>
    </location>
</feature>
<proteinExistence type="predicted"/>
<evidence type="ECO:0008006" key="5">
    <source>
        <dbReference type="Google" id="ProtNLM"/>
    </source>
</evidence>
<sequence>MDEKPESEEKAKVKRVDLSVAQVAGSALAAVIAALLAGKLGVYGTVAGAGVVSIVATTGGTLFHHLFRRTGEQLRDATGAQSAAKLRKVPVGAAGRAVDRARRARPGAHAGAYPGAHERARFDDSPTAFEGFSDAYSPGTVHGTRLRGWKRSLLAAGAVFVLAMGTVTAVELASGSSADGDKGGTTVSRLFRPDSGGGQDEQHGPSHDRTPDGTTAPGDEDDSGSTPSPGASQPGDGTGKQSPGPSQSPSGGGKPTPTPGPSTSPDSGKGDDGKGGGQGTGQSSSPQPGQSPSGQAGQSGQNAAAAGGTGTGPSANAAS</sequence>
<feature type="region of interest" description="Disordered" evidence="1">
    <location>
        <begin position="97"/>
        <end position="120"/>
    </location>
</feature>
<dbReference type="EMBL" id="BAAASL010000004">
    <property type="protein sequence ID" value="GAA2711573.1"/>
    <property type="molecule type" value="Genomic_DNA"/>
</dbReference>
<evidence type="ECO:0000313" key="3">
    <source>
        <dbReference type="EMBL" id="GAA2711573.1"/>
    </source>
</evidence>
<name>A0ABP6G3B9_9ACTN</name>
<keyword evidence="2" id="KW-1133">Transmembrane helix</keyword>
<evidence type="ECO:0000313" key="4">
    <source>
        <dbReference type="Proteomes" id="UP001500886"/>
    </source>
</evidence>